<reference evidence="1" key="1">
    <citation type="journal article" date="2023" name="IScience">
        <title>Live-bearing cockroach genome reveals convergent evolutionary mechanisms linked to viviparity in insects and beyond.</title>
        <authorList>
            <person name="Fouks B."/>
            <person name="Harrison M.C."/>
            <person name="Mikhailova A.A."/>
            <person name="Marchal E."/>
            <person name="English S."/>
            <person name="Carruthers M."/>
            <person name="Jennings E.C."/>
            <person name="Chiamaka E.L."/>
            <person name="Frigard R.A."/>
            <person name="Pippel M."/>
            <person name="Attardo G.M."/>
            <person name="Benoit J.B."/>
            <person name="Bornberg-Bauer E."/>
            <person name="Tobe S.S."/>
        </authorList>
    </citation>
    <scope>NUCLEOTIDE SEQUENCE</scope>
    <source>
        <strain evidence="1">Stay&amp;Tobe</strain>
    </source>
</reference>
<comment type="caution">
    <text evidence="1">The sequence shown here is derived from an EMBL/GenBank/DDBJ whole genome shotgun (WGS) entry which is preliminary data.</text>
</comment>
<organism evidence="1 2">
    <name type="scientific">Diploptera punctata</name>
    <name type="common">Pacific beetle cockroach</name>
    <dbReference type="NCBI Taxonomy" id="6984"/>
    <lineage>
        <taxon>Eukaryota</taxon>
        <taxon>Metazoa</taxon>
        <taxon>Ecdysozoa</taxon>
        <taxon>Arthropoda</taxon>
        <taxon>Hexapoda</taxon>
        <taxon>Insecta</taxon>
        <taxon>Pterygota</taxon>
        <taxon>Neoptera</taxon>
        <taxon>Polyneoptera</taxon>
        <taxon>Dictyoptera</taxon>
        <taxon>Blattodea</taxon>
        <taxon>Blaberoidea</taxon>
        <taxon>Blaberidae</taxon>
        <taxon>Diplopterinae</taxon>
        <taxon>Diploptera</taxon>
    </lineage>
</organism>
<gene>
    <name evidence="1" type="ORF">L9F63_022560</name>
</gene>
<keyword evidence="2" id="KW-1185">Reference proteome</keyword>
<evidence type="ECO:0000313" key="2">
    <source>
        <dbReference type="Proteomes" id="UP001233999"/>
    </source>
</evidence>
<dbReference type="Gene3D" id="3.15.10.50">
    <property type="match status" value="1"/>
</dbReference>
<dbReference type="Proteomes" id="UP001233999">
    <property type="component" value="Unassembled WGS sequence"/>
</dbReference>
<sequence>ELSIEIHGNGLLDLLPNTIAEVITGIFKDVLMGAIQGEIKKQLQSTIDTIDLGSILEGGISS</sequence>
<accession>A0AAD8EAY0</accession>
<feature type="non-terminal residue" evidence="1">
    <location>
        <position position="1"/>
    </location>
</feature>
<name>A0AAD8EAY0_DIPPU</name>
<reference evidence="1" key="2">
    <citation type="submission" date="2023-05" db="EMBL/GenBank/DDBJ databases">
        <authorList>
            <person name="Fouks B."/>
        </authorList>
    </citation>
    <scope>NUCLEOTIDE SEQUENCE</scope>
    <source>
        <strain evidence="1">Stay&amp;Tobe</strain>
        <tissue evidence="1">Testes</tissue>
    </source>
</reference>
<dbReference type="EMBL" id="JASPKZ010007674">
    <property type="protein sequence ID" value="KAJ9583092.1"/>
    <property type="molecule type" value="Genomic_DNA"/>
</dbReference>
<dbReference type="InterPro" id="IPR038602">
    <property type="entry name" value="Mite_allergen_7_sf"/>
</dbReference>
<dbReference type="AlphaFoldDB" id="A0AAD8EAY0"/>
<proteinExistence type="predicted"/>
<evidence type="ECO:0000313" key="1">
    <source>
        <dbReference type="EMBL" id="KAJ9583092.1"/>
    </source>
</evidence>
<protein>
    <submittedName>
        <fullName evidence="1">Uncharacterized protein</fullName>
    </submittedName>
</protein>